<dbReference type="GO" id="GO:0016779">
    <property type="term" value="F:nucleotidyltransferase activity"/>
    <property type="evidence" value="ECO:0007669"/>
    <property type="project" value="UniProtKB-KW"/>
</dbReference>
<keyword evidence="3" id="KW-1185">Reference proteome</keyword>
<dbReference type="NCBIfam" id="TIGR02354">
    <property type="entry name" value="thiF_fam2"/>
    <property type="match status" value="1"/>
</dbReference>
<dbReference type="RefSeq" id="WP_081373954.1">
    <property type="nucleotide sequence ID" value="NZ_FQXK01000039.1"/>
</dbReference>
<keyword evidence="2" id="KW-0548">Nucleotidyltransferase</keyword>
<protein>
    <submittedName>
        <fullName evidence="2">Sulfur carrier protein ThiS adenylyltransferase</fullName>
    </submittedName>
</protein>
<dbReference type="InterPro" id="IPR000594">
    <property type="entry name" value="ThiF_NAD_FAD-bd"/>
</dbReference>
<dbReference type="GO" id="GO:0061503">
    <property type="term" value="F:tRNA threonylcarbamoyladenosine dehydratase"/>
    <property type="evidence" value="ECO:0007669"/>
    <property type="project" value="TreeGrafter"/>
</dbReference>
<dbReference type="EMBL" id="FQXK01000039">
    <property type="protein sequence ID" value="SHI75973.1"/>
    <property type="molecule type" value="Genomic_DNA"/>
</dbReference>
<reference evidence="3" key="1">
    <citation type="submission" date="2016-11" db="EMBL/GenBank/DDBJ databases">
        <authorList>
            <person name="Varghese N."/>
            <person name="Submissions S."/>
        </authorList>
    </citation>
    <scope>NUCLEOTIDE SEQUENCE [LARGE SCALE GENOMIC DNA]</scope>
    <source>
        <strain evidence="3">DSM 3071</strain>
    </source>
</reference>
<evidence type="ECO:0000313" key="3">
    <source>
        <dbReference type="Proteomes" id="UP000184278"/>
    </source>
</evidence>
<accession>A0A1M6DS14</accession>
<dbReference type="NCBIfam" id="NF006395">
    <property type="entry name" value="PRK08644.1"/>
    <property type="match status" value="1"/>
</dbReference>
<proteinExistence type="predicted"/>
<dbReference type="Proteomes" id="UP000184278">
    <property type="component" value="Unassembled WGS sequence"/>
</dbReference>
<evidence type="ECO:0000259" key="1">
    <source>
        <dbReference type="Pfam" id="PF00899"/>
    </source>
</evidence>
<dbReference type="GO" id="GO:0061504">
    <property type="term" value="P:cyclic threonylcarbamoyladenosine biosynthetic process"/>
    <property type="evidence" value="ECO:0007669"/>
    <property type="project" value="TreeGrafter"/>
</dbReference>
<name>A0A1M6DS14_BUTFI</name>
<dbReference type="OrthoDB" id="9804286at2"/>
<sequence>MSLVITKKAVSENDSSDTSFKNESLFGYELRTALEEKESTAIVSALSKSTVAICGLGGLGSNIAMMLSRAGVGRLILIDFDTVNITNLHRQFYKTSQIGRKKAWALSENLKEIAPLTRLELHDTKITSDVVKDLLSDADVICEAFDKSDQKAMLVNTVLEALPEKDLVAGSGMAGAGDVNEIITRQISKHFYLCGDAHTDVDEAGCLLPTRVMVCAAHQAHKIIQLLTKKNG</sequence>
<gene>
    <name evidence="2" type="ORF">SAMN02745229_03583</name>
</gene>
<feature type="domain" description="THIF-type NAD/FAD binding fold" evidence="1">
    <location>
        <begin position="44"/>
        <end position="230"/>
    </location>
</feature>
<dbReference type="InterPro" id="IPR035985">
    <property type="entry name" value="Ubiquitin-activating_enz"/>
</dbReference>
<organism evidence="2 3">
    <name type="scientific">Butyrivibrio fibrisolvens DSM 3071</name>
    <dbReference type="NCBI Taxonomy" id="1121131"/>
    <lineage>
        <taxon>Bacteria</taxon>
        <taxon>Bacillati</taxon>
        <taxon>Bacillota</taxon>
        <taxon>Clostridia</taxon>
        <taxon>Lachnospirales</taxon>
        <taxon>Lachnospiraceae</taxon>
        <taxon>Butyrivibrio</taxon>
    </lineage>
</organism>
<dbReference type="PANTHER" id="PTHR43267:SF3">
    <property type="entry name" value="THIF PROTEIN"/>
    <property type="match status" value="1"/>
</dbReference>
<dbReference type="Pfam" id="PF00899">
    <property type="entry name" value="ThiF"/>
    <property type="match status" value="1"/>
</dbReference>
<dbReference type="GO" id="GO:0008641">
    <property type="term" value="F:ubiquitin-like modifier activating enzyme activity"/>
    <property type="evidence" value="ECO:0007669"/>
    <property type="project" value="InterPro"/>
</dbReference>
<dbReference type="STRING" id="1121131.SAMN02745229_03583"/>
<dbReference type="SUPFAM" id="SSF69572">
    <property type="entry name" value="Activating enzymes of the ubiquitin-like proteins"/>
    <property type="match status" value="1"/>
</dbReference>
<dbReference type="InterPro" id="IPR045886">
    <property type="entry name" value="ThiF/MoeB/HesA"/>
</dbReference>
<dbReference type="GeneID" id="89509768"/>
<dbReference type="Gene3D" id="3.40.50.720">
    <property type="entry name" value="NAD(P)-binding Rossmann-like Domain"/>
    <property type="match status" value="1"/>
</dbReference>
<dbReference type="PANTHER" id="PTHR43267">
    <property type="entry name" value="TRNA THREONYLCARBAMOYLADENOSINE DEHYDRATASE"/>
    <property type="match status" value="1"/>
</dbReference>
<evidence type="ECO:0000313" key="2">
    <source>
        <dbReference type="EMBL" id="SHI75973.1"/>
    </source>
</evidence>
<dbReference type="AlphaFoldDB" id="A0A1M6DS14"/>
<keyword evidence="2" id="KW-0808">Transferase</keyword>
<dbReference type="InterPro" id="IPR012729">
    <property type="entry name" value="ThiF_fam2"/>
</dbReference>